<sequence>MGETTADHEEKNGGATKVEKHEKKEKLADVGEKEGGKGEEKGKDKKKKDKECKDKEGGEKEEKKKKNPEDKTDPAKLKQKLEKMDAKMQAMAVKRDEILKMISEAEKNAANPSGAAP</sequence>
<accession>A0AAV6J6L5</accession>
<gene>
    <name evidence="2" type="ORF">RHGRI_024202</name>
</gene>
<protein>
    <recommendedName>
        <fullName evidence="4">Protein PXR1-like</fullName>
    </recommendedName>
</protein>
<evidence type="ECO:0000313" key="2">
    <source>
        <dbReference type="EMBL" id="KAG5536697.1"/>
    </source>
</evidence>
<feature type="region of interest" description="Disordered" evidence="1">
    <location>
        <begin position="1"/>
        <end position="78"/>
    </location>
</feature>
<proteinExistence type="predicted"/>
<evidence type="ECO:0000256" key="1">
    <source>
        <dbReference type="SAM" id="MobiDB-lite"/>
    </source>
</evidence>
<evidence type="ECO:0008006" key="4">
    <source>
        <dbReference type="Google" id="ProtNLM"/>
    </source>
</evidence>
<dbReference type="EMBL" id="JACTNZ010000008">
    <property type="protein sequence ID" value="KAG5536697.1"/>
    <property type="molecule type" value="Genomic_DNA"/>
</dbReference>
<reference evidence="2" key="1">
    <citation type="submission" date="2020-08" db="EMBL/GenBank/DDBJ databases">
        <title>Plant Genome Project.</title>
        <authorList>
            <person name="Zhang R.-G."/>
        </authorList>
    </citation>
    <scope>NUCLEOTIDE SEQUENCE</scope>
    <source>
        <strain evidence="2">WSP0</strain>
        <tissue evidence="2">Leaf</tissue>
    </source>
</reference>
<keyword evidence="3" id="KW-1185">Reference proteome</keyword>
<dbReference type="Proteomes" id="UP000823749">
    <property type="component" value="Chromosome 8"/>
</dbReference>
<dbReference type="AlphaFoldDB" id="A0AAV6J6L5"/>
<comment type="caution">
    <text evidence="2">The sequence shown here is derived from an EMBL/GenBank/DDBJ whole genome shotgun (WGS) entry which is preliminary data.</text>
</comment>
<evidence type="ECO:0000313" key="3">
    <source>
        <dbReference type="Proteomes" id="UP000823749"/>
    </source>
</evidence>
<name>A0AAV6J6L5_9ERIC</name>
<organism evidence="2 3">
    <name type="scientific">Rhododendron griersonianum</name>
    <dbReference type="NCBI Taxonomy" id="479676"/>
    <lineage>
        <taxon>Eukaryota</taxon>
        <taxon>Viridiplantae</taxon>
        <taxon>Streptophyta</taxon>
        <taxon>Embryophyta</taxon>
        <taxon>Tracheophyta</taxon>
        <taxon>Spermatophyta</taxon>
        <taxon>Magnoliopsida</taxon>
        <taxon>eudicotyledons</taxon>
        <taxon>Gunneridae</taxon>
        <taxon>Pentapetalae</taxon>
        <taxon>asterids</taxon>
        <taxon>Ericales</taxon>
        <taxon>Ericaceae</taxon>
        <taxon>Ericoideae</taxon>
        <taxon>Rhodoreae</taxon>
        <taxon>Rhododendron</taxon>
    </lineage>
</organism>